<comment type="similarity">
    <text evidence="1">Belongs to the carbohydrate kinase PfkB family.</text>
</comment>
<gene>
    <name evidence="5" type="ORF">S12H4_26528</name>
</gene>
<name>X1TT26_9ZZZZ</name>
<keyword evidence="3" id="KW-0418">Kinase</keyword>
<dbReference type="InterPro" id="IPR052700">
    <property type="entry name" value="Carb_kinase_PfkB-like"/>
</dbReference>
<evidence type="ECO:0000313" key="5">
    <source>
        <dbReference type="EMBL" id="GAI83199.1"/>
    </source>
</evidence>
<dbReference type="EMBL" id="BARW01015060">
    <property type="protein sequence ID" value="GAI83199.1"/>
    <property type="molecule type" value="Genomic_DNA"/>
</dbReference>
<dbReference type="SUPFAM" id="SSF53613">
    <property type="entry name" value="Ribokinase-like"/>
    <property type="match status" value="1"/>
</dbReference>
<dbReference type="AlphaFoldDB" id="X1TT26"/>
<proteinExistence type="inferred from homology"/>
<protein>
    <recommendedName>
        <fullName evidence="4">Carbohydrate kinase PfkB domain-containing protein</fullName>
    </recommendedName>
</protein>
<evidence type="ECO:0000259" key="4">
    <source>
        <dbReference type="Pfam" id="PF00294"/>
    </source>
</evidence>
<evidence type="ECO:0000256" key="1">
    <source>
        <dbReference type="ARBA" id="ARBA00010688"/>
    </source>
</evidence>
<dbReference type="GO" id="GO:0016301">
    <property type="term" value="F:kinase activity"/>
    <property type="evidence" value="ECO:0007669"/>
    <property type="project" value="UniProtKB-KW"/>
</dbReference>
<organism evidence="5">
    <name type="scientific">marine sediment metagenome</name>
    <dbReference type="NCBI Taxonomy" id="412755"/>
    <lineage>
        <taxon>unclassified sequences</taxon>
        <taxon>metagenomes</taxon>
        <taxon>ecological metagenomes</taxon>
    </lineage>
</organism>
<dbReference type="PANTHER" id="PTHR43320:SF3">
    <property type="entry name" value="CARBOHYDRATE KINASE PFKB DOMAIN-CONTAINING PROTEIN"/>
    <property type="match status" value="1"/>
</dbReference>
<feature type="non-terminal residue" evidence="5">
    <location>
        <position position="1"/>
    </location>
</feature>
<reference evidence="5" key="1">
    <citation type="journal article" date="2014" name="Front. Microbiol.">
        <title>High frequency of phylogenetically diverse reductive dehalogenase-homologous genes in deep subseafloor sedimentary metagenomes.</title>
        <authorList>
            <person name="Kawai M."/>
            <person name="Futagami T."/>
            <person name="Toyoda A."/>
            <person name="Takaki Y."/>
            <person name="Nishi S."/>
            <person name="Hori S."/>
            <person name="Arai W."/>
            <person name="Tsubouchi T."/>
            <person name="Morono Y."/>
            <person name="Uchiyama I."/>
            <person name="Ito T."/>
            <person name="Fujiyama A."/>
            <person name="Inagaki F."/>
            <person name="Takami H."/>
        </authorList>
    </citation>
    <scope>NUCLEOTIDE SEQUENCE</scope>
    <source>
        <strain evidence="5">Expedition CK06-06</strain>
    </source>
</reference>
<comment type="caution">
    <text evidence="5">The sequence shown here is derived from an EMBL/GenBank/DDBJ whole genome shotgun (WGS) entry which is preliminary data.</text>
</comment>
<dbReference type="Gene3D" id="3.40.1190.20">
    <property type="match status" value="1"/>
</dbReference>
<feature type="domain" description="Carbohydrate kinase PfkB" evidence="4">
    <location>
        <begin position="9"/>
        <end position="108"/>
    </location>
</feature>
<keyword evidence="2" id="KW-0808">Transferase</keyword>
<dbReference type="InterPro" id="IPR011611">
    <property type="entry name" value="PfkB_dom"/>
</dbReference>
<dbReference type="Pfam" id="PF00294">
    <property type="entry name" value="PfkB"/>
    <property type="match status" value="1"/>
</dbReference>
<sequence>TGQDVMAGAESCLKHGCDIIVVTLGNGTSLKTITATSYTRDAENEYIIEASNKNLISTSDTTGAGDAFATGFLYGLLKGVGLKECGLLGDTAARFSTAKMGARQGLPTLNELSQHYRELYNKQLY</sequence>
<dbReference type="InterPro" id="IPR029056">
    <property type="entry name" value="Ribokinase-like"/>
</dbReference>
<evidence type="ECO:0000256" key="3">
    <source>
        <dbReference type="ARBA" id="ARBA00022777"/>
    </source>
</evidence>
<dbReference type="PANTHER" id="PTHR43320">
    <property type="entry name" value="SUGAR KINASE"/>
    <property type="match status" value="1"/>
</dbReference>
<accession>X1TT26</accession>
<evidence type="ECO:0000256" key="2">
    <source>
        <dbReference type="ARBA" id="ARBA00022679"/>
    </source>
</evidence>